<accession>A0AA36MTB6</accession>
<dbReference type="EMBL" id="CAUJNA010001201">
    <property type="protein sequence ID" value="CAJ1385140.1"/>
    <property type="molecule type" value="Genomic_DNA"/>
</dbReference>
<proteinExistence type="predicted"/>
<organism evidence="2 3">
    <name type="scientific">Effrenium voratum</name>
    <dbReference type="NCBI Taxonomy" id="2562239"/>
    <lineage>
        <taxon>Eukaryota</taxon>
        <taxon>Sar</taxon>
        <taxon>Alveolata</taxon>
        <taxon>Dinophyceae</taxon>
        <taxon>Suessiales</taxon>
        <taxon>Symbiodiniaceae</taxon>
        <taxon>Effrenium</taxon>
    </lineage>
</organism>
<feature type="non-terminal residue" evidence="2">
    <location>
        <position position="1"/>
    </location>
</feature>
<reference evidence="2" key="1">
    <citation type="submission" date="2023-08" db="EMBL/GenBank/DDBJ databases">
        <authorList>
            <person name="Chen Y."/>
            <person name="Shah S."/>
            <person name="Dougan E. K."/>
            <person name="Thang M."/>
            <person name="Chan C."/>
        </authorList>
    </citation>
    <scope>NUCLEOTIDE SEQUENCE</scope>
</reference>
<sequence length="390" mass="42618">EDGLSRCHELLARQAWETETLSRQAAADQQESARLRAGGPVTNTDLEESLRAADREASELSQDVQRREKAIAELGADLQKVLEYMMKVNIKAAGGMGDHLTEEDFIPDGVRAHLSLGRYGEEHLDCLCRKYKLLANREAESELPSPSVVAQLEELPEGEEPFEPLVMAECQDKADLDTSALWLEPEGRVREAGAARRASDLMMTEAPTSSLEEEGKLLQEALSFELNRFTQVIAQDTGSIAHKGPAWDLLIAVTQGNLEVVKSLLPVQVTSRTKRRPVWQQAIEKLGWTAFHLAAVNGDCALIEVLKEDMVERFGHHSAISQATSGTRLPPLGVACLASHAEAARSLLLGMAAVDVWDVRGNGALHWAQMGGLEKEITPLLLAARADPEA</sequence>
<comment type="caution">
    <text evidence="2">The sequence shown here is derived from an EMBL/GenBank/DDBJ whole genome shotgun (WGS) entry which is preliminary data.</text>
</comment>
<protein>
    <submittedName>
        <fullName evidence="2">Uncharacterized protein</fullName>
    </submittedName>
</protein>
<dbReference type="Gene3D" id="1.25.40.20">
    <property type="entry name" value="Ankyrin repeat-containing domain"/>
    <property type="match status" value="1"/>
</dbReference>
<evidence type="ECO:0000313" key="2">
    <source>
        <dbReference type="EMBL" id="CAJ1385140.1"/>
    </source>
</evidence>
<dbReference type="SUPFAM" id="SSF48403">
    <property type="entry name" value="Ankyrin repeat"/>
    <property type="match status" value="1"/>
</dbReference>
<dbReference type="AlphaFoldDB" id="A0AA36MTB6"/>
<feature type="region of interest" description="Disordered" evidence="1">
    <location>
        <begin position="22"/>
        <end position="46"/>
    </location>
</feature>
<feature type="non-terminal residue" evidence="2">
    <location>
        <position position="390"/>
    </location>
</feature>
<feature type="compositionally biased region" description="Polar residues" evidence="1">
    <location>
        <begin position="22"/>
        <end position="32"/>
    </location>
</feature>
<keyword evidence="3" id="KW-1185">Reference proteome</keyword>
<dbReference type="InterPro" id="IPR036770">
    <property type="entry name" value="Ankyrin_rpt-contain_sf"/>
</dbReference>
<evidence type="ECO:0000313" key="3">
    <source>
        <dbReference type="Proteomes" id="UP001178507"/>
    </source>
</evidence>
<gene>
    <name evidence="2" type="ORF">EVOR1521_LOCUS11804</name>
</gene>
<evidence type="ECO:0000256" key="1">
    <source>
        <dbReference type="SAM" id="MobiDB-lite"/>
    </source>
</evidence>
<dbReference type="Proteomes" id="UP001178507">
    <property type="component" value="Unassembled WGS sequence"/>
</dbReference>
<name>A0AA36MTB6_9DINO</name>